<feature type="transmembrane region" description="Helical" evidence="1">
    <location>
        <begin position="123"/>
        <end position="138"/>
    </location>
</feature>
<dbReference type="RefSeq" id="WP_072985736.1">
    <property type="nucleotide sequence ID" value="NZ_FQZB01000005.1"/>
</dbReference>
<reference evidence="2 3" key="1">
    <citation type="submission" date="2016-11" db="EMBL/GenBank/DDBJ databases">
        <authorList>
            <person name="Jaros S."/>
            <person name="Januszkiewicz K."/>
            <person name="Wedrychowicz H."/>
        </authorList>
    </citation>
    <scope>NUCLEOTIDE SEQUENCE [LARGE SCALE GENOMIC DNA]</scope>
    <source>
        <strain evidence="2 3">DSM 21758</strain>
    </source>
</reference>
<dbReference type="InterPro" id="IPR006750">
    <property type="entry name" value="YdcZ"/>
</dbReference>
<organism evidence="2 3">
    <name type="scientific">Clostridium cavendishii DSM 21758</name>
    <dbReference type="NCBI Taxonomy" id="1121302"/>
    <lineage>
        <taxon>Bacteria</taxon>
        <taxon>Bacillati</taxon>
        <taxon>Bacillota</taxon>
        <taxon>Clostridia</taxon>
        <taxon>Eubacteriales</taxon>
        <taxon>Clostridiaceae</taxon>
        <taxon>Clostridium</taxon>
    </lineage>
</organism>
<keyword evidence="1" id="KW-1133">Transmembrane helix</keyword>
<keyword evidence="1" id="KW-0812">Transmembrane</keyword>
<dbReference type="AlphaFoldDB" id="A0A1M6FMD5"/>
<dbReference type="STRING" id="1121302.SAMN02745163_01179"/>
<keyword evidence="3" id="KW-1185">Reference proteome</keyword>
<dbReference type="OrthoDB" id="7864805at2"/>
<feature type="transmembrane region" description="Helical" evidence="1">
    <location>
        <begin position="83"/>
        <end position="102"/>
    </location>
</feature>
<gene>
    <name evidence="2" type="ORF">SAMN02745163_01179</name>
</gene>
<feature type="transmembrane region" description="Helical" evidence="1">
    <location>
        <begin position="61"/>
        <end position="77"/>
    </location>
</feature>
<dbReference type="PANTHER" id="PTHR34821">
    <property type="entry name" value="INNER MEMBRANE PROTEIN YDCZ"/>
    <property type="match status" value="1"/>
</dbReference>
<keyword evidence="1" id="KW-0472">Membrane</keyword>
<feature type="transmembrane region" description="Helical" evidence="1">
    <location>
        <begin position="5"/>
        <end position="23"/>
    </location>
</feature>
<dbReference type="Proteomes" id="UP000184310">
    <property type="component" value="Unassembled WGS sequence"/>
</dbReference>
<dbReference type="Pfam" id="PF04657">
    <property type="entry name" value="DMT_YdcZ"/>
    <property type="match status" value="1"/>
</dbReference>
<protein>
    <submittedName>
        <fullName evidence="2">Transporter family-2 protein</fullName>
    </submittedName>
</protein>
<evidence type="ECO:0000256" key="1">
    <source>
        <dbReference type="SAM" id="Phobius"/>
    </source>
</evidence>
<dbReference type="GO" id="GO:0005886">
    <property type="term" value="C:plasma membrane"/>
    <property type="evidence" value="ECO:0007669"/>
    <property type="project" value="TreeGrafter"/>
</dbReference>
<name>A0A1M6FMD5_9CLOT</name>
<evidence type="ECO:0000313" key="3">
    <source>
        <dbReference type="Proteomes" id="UP000184310"/>
    </source>
</evidence>
<feature type="transmembrane region" description="Helical" evidence="1">
    <location>
        <begin position="29"/>
        <end position="49"/>
    </location>
</feature>
<proteinExistence type="predicted"/>
<accession>A0A1M6FMD5</accession>
<sequence length="139" mass="15156">MYNILAILVGMLISIMITFNGQLLNNVGLSYSLLIIHIVGLIAIAFIMVLKRIKISLKGRIPLYLFLGGVVGVGLTISNILTITYIGVALTTALGVFGQLIFSSLVDHYGFLGMTKYNFNKKKLIGFSIIFIGLIVMTI</sequence>
<dbReference type="PANTHER" id="PTHR34821:SF2">
    <property type="entry name" value="INNER MEMBRANE PROTEIN YDCZ"/>
    <property type="match status" value="1"/>
</dbReference>
<evidence type="ECO:0000313" key="2">
    <source>
        <dbReference type="EMBL" id="SHI98846.1"/>
    </source>
</evidence>
<dbReference type="EMBL" id="FQZB01000005">
    <property type="protein sequence ID" value="SHI98846.1"/>
    <property type="molecule type" value="Genomic_DNA"/>
</dbReference>